<dbReference type="Gene3D" id="3.40.50.2300">
    <property type="match status" value="2"/>
</dbReference>
<dbReference type="InterPro" id="IPR000160">
    <property type="entry name" value="GGDEF_dom"/>
</dbReference>
<comment type="caution">
    <text evidence="3">The sequence shown here is derived from an EMBL/GenBank/DDBJ whole genome shotgun (WGS) entry which is preliminary data.</text>
</comment>
<dbReference type="InterPro" id="IPR052155">
    <property type="entry name" value="Biofilm_reg_signaling"/>
</dbReference>
<dbReference type="SMART" id="SM00267">
    <property type="entry name" value="GGDEF"/>
    <property type="match status" value="1"/>
</dbReference>
<feature type="transmembrane region" description="Helical" evidence="1">
    <location>
        <begin position="357"/>
        <end position="376"/>
    </location>
</feature>
<keyword evidence="1" id="KW-0812">Transmembrane</keyword>
<keyword evidence="1" id="KW-0472">Membrane</keyword>
<evidence type="ECO:0000256" key="1">
    <source>
        <dbReference type="SAM" id="Phobius"/>
    </source>
</evidence>
<dbReference type="Pfam" id="PF00990">
    <property type="entry name" value="GGDEF"/>
    <property type="match status" value="1"/>
</dbReference>
<dbReference type="PANTHER" id="PTHR44757:SF2">
    <property type="entry name" value="BIOFILM ARCHITECTURE MAINTENANCE PROTEIN MBAA"/>
    <property type="match status" value="1"/>
</dbReference>
<dbReference type="Gene3D" id="3.30.70.270">
    <property type="match status" value="1"/>
</dbReference>
<dbReference type="PANTHER" id="PTHR44757">
    <property type="entry name" value="DIGUANYLATE CYCLASE DGCP"/>
    <property type="match status" value="1"/>
</dbReference>
<dbReference type="AlphaFoldDB" id="A0A395VFI0"/>
<reference evidence="3 4" key="1">
    <citation type="submission" date="2018-08" db="EMBL/GenBank/DDBJ databases">
        <title>A genome reference for cultivated species of the human gut microbiota.</title>
        <authorList>
            <person name="Zou Y."/>
            <person name="Xue W."/>
            <person name="Luo G."/>
        </authorList>
    </citation>
    <scope>NUCLEOTIDE SEQUENCE [LARGE SCALE GENOMIC DNA]</scope>
    <source>
        <strain evidence="3 4">AF22-12AC</strain>
    </source>
</reference>
<dbReference type="Pfam" id="PF04392">
    <property type="entry name" value="ABC_sub_bind"/>
    <property type="match status" value="1"/>
</dbReference>
<evidence type="ECO:0000259" key="2">
    <source>
        <dbReference type="PROSITE" id="PS50887"/>
    </source>
</evidence>
<dbReference type="PROSITE" id="PS50887">
    <property type="entry name" value="GGDEF"/>
    <property type="match status" value="1"/>
</dbReference>
<protein>
    <submittedName>
        <fullName evidence="3">Diguanylate cyclase</fullName>
    </submittedName>
</protein>
<gene>
    <name evidence="3" type="ORF">DWX93_04520</name>
</gene>
<organism evidence="3 4">
    <name type="scientific">Roseburia hominis</name>
    <dbReference type="NCBI Taxonomy" id="301301"/>
    <lineage>
        <taxon>Bacteria</taxon>
        <taxon>Bacillati</taxon>
        <taxon>Bacillota</taxon>
        <taxon>Clostridia</taxon>
        <taxon>Lachnospirales</taxon>
        <taxon>Lachnospiraceae</taxon>
        <taxon>Roseburia</taxon>
    </lineage>
</organism>
<sequence>MIERRWIQKGYRIFFAIALLICVGGIPAYAEELVPDAGEITGRVLFISSYSYAWETVPEQIRGIKEALGAGVQLDYQFMDTKNVETAESEQLFYQTLTYYLKMVPAYDVVIVGDDAAFQFAMTYRDELFAQTPVVFEGVNDRELAKKAAADPLVTGVVETLSYENTITLAKKLYPDARQVVGILDDTVTGEGERKEFQYYDTVFPELDFVEIDASKLSQEELKRQVAALGEESILVYIMCSRDGDGNVYAAAEAIQMLSDVAQIPMFSIVSHGMGKGFLGGEIVSQEQMGKRAGEMAVQILEGTDCAGISIVMEPPKVYCFDENVMRRFGISASKLPGDAVIINHRESFWEKNRDTIRATLVIAAVSLAVVAWLAVDNMRRRKMNEVITRANEKLSYSAHYDVLTHLKNRSVFMEDIRQRIASGEEFTVFMYDLDNFKRVNDTYGHNIGDEVLREVALRSLAVEDGHFTPYRLAGDEFVALIDCGDYRVIERYASGLMERLQKPCRMGAADEALGVSLGIAVWPEHGADATELLAAADAAMYTVKKNGKNGYAFYKEPCAS</sequence>
<accession>A0A395VFI0</accession>
<dbReference type="RefSeq" id="WP_118096774.1">
    <property type="nucleotide sequence ID" value="NZ_QRVL01000001.1"/>
</dbReference>
<keyword evidence="1" id="KW-1133">Transmembrane helix</keyword>
<evidence type="ECO:0000313" key="3">
    <source>
        <dbReference type="EMBL" id="RGS42576.1"/>
    </source>
</evidence>
<dbReference type="CDD" id="cd01949">
    <property type="entry name" value="GGDEF"/>
    <property type="match status" value="1"/>
</dbReference>
<dbReference type="InterPro" id="IPR029787">
    <property type="entry name" value="Nucleotide_cyclase"/>
</dbReference>
<name>A0A395VFI0_9FIRM</name>
<dbReference type="InterPro" id="IPR043128">
    <property type="entry name" value="Rev_trsase/Diguanyl_cyclase"/>
</dbReference>
<dbReference type="SUPFAM" id="SSF55073">
    <property type="entry name" value="Nucleotide cyclase"/>
    <property type="match status" value="1"/>
</dbReference>
<feature type="domain" description="GGDEF" evidence="2">
    <location>
        <begin position="425"/>
        <end position="557"/>
    </location>
</feature>
<dbReference type="InterPro" id="IPR007487">
    <property type="entry name" value="ABC_transpt-TYRBP-like"/>
</dbReference>
<proteinExistence type="predicted"/>
<dbReference type="Proteomes" id="UP000266172">
    <property type="component" value="Unassembled WGS sequence"/>
</dbReference>
<dbReference type="EMBL" id="QRVL01000001">
    <property type="protein sequence ID" value="RGS42576.1"/>
    <property type="molecule type" value="Genomic_DNA"/>
</dbReference>
<dbReference type="NCBIfam" id="TIGR00254">
    <property type="entry name" value="GGDEF"/>
    <property type="match status" value="1"/>
</dbReference>
<evidence type="ECO:0000313" key="4">
    <source>
        <dbReference type="Proteomes" id="UP000266172"/>
    </source>
</evidence>